<dbReference type="InterPro" id="IPR037643">
    <property type="entry name" value="HHLA1"/>
</dbReference>
<comment type="caution">
    <text evidence="1">The sequence shown here is derived from an EMBL/GenBank/DDBJ whole genome shotgun (WGS) entry which is preliminary data.</text>
</comment>
<dbReference type="PANTHER" id="PTHR15299">
    <property type="entry name" value="HERV-H LTR-ASSOCIATING PROTEIN 1"/>
    <property type="match status" value="1"/>
</dbReference>
<proteinExistence type="predicted"/>
<dbReference type="Proteomes" id="UP000556761">
    <property type="component" value="Unassembled WGS sequence"/>
</dbReference>
<dbReference type="EMBL" id="VZTW01052865">
    <property type="protein sequence ID" value="NXU31356.1"/>
    <property type="molecule type" value="Genomic_DNA"/>
</dbReference>
<dbReference type="AlphaFoldDB" id="A0A7L3JQ71"/>
<feature type="non-terminal residue" evidence="1">
    <location>
        <position position="1"/>
    </location>
</feature>
<gene>
    <name evidence="1" type="primary">Hhla1</name>
    <name evidence="1" type="ORF">THACHL_R12045</name>
</gene>
<dbReference type="OrthoDB" id="9902153at2759"/>
<sequence length="496" mass="55867">MQWFCWHVPAKMSLGFLCLFLFCNTAQQGKLFLRLFLHFTASCIRRENKKEKQVAVLATAELPAKSVDLAAINLTELVNGMLNTALRGTKKLFSLLSITSYSSFAFHKVSVTIYNISNVKNVDPGKFPMHYCYCLNNVTNDLTDFTALLVDVIGNSTSYLTEIFKSTSILSARQSNDSDCIYICVMTGQTGRNLSDFGEMLEKSPVINYTFSSNTSSDLDSIFSSFMKLQEDPNKTVDPSAEHVWTFKNPKARPDPLRLLGGARPHRQPCRPAPVSMARRTDTRFTPLALGFAFLSTVYATLQAWCDTETLLSYHLFTAARIGHLSACDSNMVISNRQDSSAQGAVIKIKRNGGSSCPSLTNYARYCVVPLTHNRFSEGPIRHCKKFNGTSISTSSELYFFLGCPQAILKESRVTSPPVTLIVQKISPCVMELCRFFQLCLCVGQRRYSRKEAMRYCVEYYSWFLKNASYVCERVKRYAYSHTLKQKCLKNICTSV</sequence>
<accession>A0A7L3JQ71</accession>
<reference evidence="1 2" key="1">
    <citation type="submission" date="2019-09" db="EMBL/GenBank/DDBJ databases">
        <title>Bird 10,000 Genomes (B10K) Project - Family phase.</title>
        <authorList>
            <person name="Zhang G."/>
        </authorList>
    </citation>
    <scope>NUCLEOTIDE SEQUENCE [LARGE SCALE GENOMIC DNA]</scope>
    <source>
        <strain evidence="1">B10K-DU-029-24</strain>
        <tissue evidence="1">Muscle</tissue>
    </source>
</reference>
<organism evidence="1 2">
    <name type="scientific">Thalassarche chlororhynchos</name>
    <name type="common">Atlantic yellow-nosed albatross</name>
    <name type="synonym">Diomedea chlororhynchos</name>
    <dbReference type="NCBI Taxonomy" id="54017"/>
    <lineage>
        <taxon>Eukaryota</taxon>
        <taxon>Metazoa</taxon>
        <taxon>Chordata</taxon>
        <taxon>Craniata</taxon>
        <taxon>Vertebrata</taxon>
        <taxon>Euteleostomi</taxon>
        <taxon>Archelosauria</taxon>
        <taxon>Archosauria</taxon>
        <taxon>Dinosauria</taxon>
        <taxon>Saurischia</taxon>
        <taxon>Theropoda</taxon>
        <taxon>Coelurosauria</taxon>
        <taxon>Aves</taxon>
        <taxon>Neognathae</taxon>
        <taxon>Neoaves</taxon>
        <taxon>Aequornithes</taxon>
        <taxon>Procellariiformes</taxon>
        <taxon>Diomedeidae</taxon>
        <taxon>Thalassarche</taxon>
    </lineage>
</organism>
<keyword evidence="2" id="KW-1185">Reference proteome</keyword>
<feature type="non-terminal residue" evidence="1">
    <location>
        <position position="496"/>
    </location>
</feature>
<name>A0A7L3JQ71_THACH</name>
<protein>
    <submittedName>
        <fullName evidence="1">HHLA1 protein</fullName>
    </submittedName>
</protein>
<dbReference type="PANTHER" id="PTHR15299:SF3">
    <property type="entry name" value="HERV-H LTR-ASSOCIATING PROTEIN 1"/>
    <property type="match status" value="1"/>
</dbReference>
<evidence type="ECO:0000313" key="1">
    <source>
        <dbReference type="EMBL" id="NXU31356.1"/>
    </source>
</evidence>
<evidence type="ECO:0000313" key="2">
    <source>
        <dbReference type="Proteomes" id="UP000556761"/>
    </source>
</evidence>